<reference evidence="1 2" key="1">
    <citation type="submission" date="2016-03" db="EMBL/GenBank/DDBJ databases">
        <title>Complete genome sequence of Thermococcus gorgonarius.</title>
        <authorList>
            <person name="Oger P.M."/>
        </authorList>
    </citation>
    <scope>NUCLEOTIDE SEQUENCE [LARGE SCALE GENOMIC DNA]</scope>
    <source>
        <strain evidence="1 2">W-12</strain>
    </source>
</reference>
<dbReference type="GeneID" id="33332564"/>
<organism evidence="1 2">
    <name type="scientific">Thermococcus gorgonarius</name>
    <dbReference type="NCBI Taxonomy" id="71997"/>
    <lineage>
        <taxon>Archaea</taxon>
        <taxon>Methanobacteriati</taxon>
        <taxon>Methanobacteriota</taxon>
        <taxon>Thermococci</taxon>
        <taxon>Thermococcales</taxon>
        <taxon>Thermococcaceae</taxon>
        <taxon>Thermococcus</taxon>
    </lineage>
</organism>
<protein>
    <recommendedName>
        <fullName evidence="3">Tetratricopeptide repeat protein</fullName>
    </recommendedName>
</protein>
<dbReference type="Proteomes" id="UP000250134">
    <property type="component" value="Chromosome"/>
</dbReference>
<dbReference type="AlphaFoldDB" id="A0A2Z2MAF6"/>
<sequence length="362" mass="41160">MEKLDNILLLASKGLFDEALEEARKLEDPFDRADALLEIAIKANGVNGIAQHQALEEAVELLRKIKDPYDRAYLSSKIAHVYSLLGDYDTANEFFEIAIDEIARIKDIREQVLGICVLAHYLARSGFFEEALAQFNDAFELAVSANIDYRSKIDLLIEVASIIENTADFLHSRDAIEFYKIAYDIFDKLYVSQKAADAEKKLNLAKTVYFFGTPEIRKVLLEGRYRYVVSLLEKSIEDPQDLFIALLEVSSWAKKVGSPEYLDVLGVAFRLFDRIGLSEKNVQKAAVILTDMDELERALKFAMKIADPAKRDEALRTISLKLAERKDFSEAFEVAALVSDPKKRRDLVENISELKKKLEEEF</sequence>
<dbReference type="RefSeq" id="WP_088885828.1">
    <property type="nucleotide sequence ID" value="NZ_CP014855.1"/>
</dbReference>
<dbReference type="KEGG" id="tgg:A3K92_08380"/>
<dbReference type="InterPro" id="IPR011990">
    <property type="entry name" value="TPR-like_helical_dom_sf"/>
</dbReference>
<name>A0A2Z2MAF6_THEGO</name>
<accession>A0A2Z2MAF6</accession>
<dbReference type="OrthoDB" id="86142at2157"/>
<gene>
    <name evidence="1" type="ORF">A3K92_08380</name>
</gene>
<dbReference type="Gene3D" id="1.25.40.10">
    <property type="entry name" value="Tetratricopeptide repeat domain"/>
    <property type="match status" value="1"/>
</dbReference>
<evidence type="ECO:0000313" key="2">
    <source>
        <dbReference type="Proteomes" id="UP000250134"/>
    </source>
</evidence>
<proteinExistence type="predicted"/>
<evidence type="ECO:0000313" key="1">
    <source>
        <dbReference type="EMBL" id="ASJ01495.1"/>
    </source>
</evidence>
<evidence type="ECO:0008006" key="3">
    <source>
        <dbReference type="Google" id="ProtNLM"/>
    </source>
</evidence>
<keyword evidence="2" id="KW-1185">Reference proteome</keyword>
<dbReference type="SUPFAM" id="SSF48452">
    <property type="entry name" value="TPR-like"/>
    <property type="match status" value="1"/>
</dbReference>
<dbReference type="EMBL" id="CP014855">
    <property type="protein sequence ID" value="ASJ01495.1"/>
    <property type="molecule type" value="Genomic_DNA"/>
</dbReference>